<protein>
    <submittedName>
        <fullName evidence="2">Uncharacterized protein</fullName>
    </submittedName>
</protein>
<sequence length="69" mass="7631">MQSGTKEGTIRGRPYNRASSDTAARQSKHQARQQPEQDSGNSDDPTVIVQDKVEVETARSPGDEWKSTE</sequence>
<keyword evidence="3" id="KW-1185">Reference proteome</keyword>
<evidence type="ECO:0000256" key="1">
    <source>
        <dbReference type="SAM" id="MobiDB-lite"/>
    </source>
</evidence>
<dbReference type="AlphaFoldDB" id="A0A8X6XUA0"/>
<reference evidence="2" key="1">
    <citation type="submission" date="2020-08" db="EMBL/GenBank/DDBJ databases">
        <title>Multicomponent nature underlies the extraordinary mechanical properties of spider dragline silk.</title>
        <authorList>
            <person name="Kono N."/>
            <person name="Nakamura H."/>
            <person name="Mori M."/>
            <person name="Yoshida Y."/>
            <person name="Ohtoshi R."/>
            <person name="Malay A.D."/>
            <person name="Moran D.A.P."/>
            <person name="Tomita M."/>
            <person name="Numata K."/>
            <person name="Arakawa K."/>
        </authorList>
    </citation>
    <scope>NUCLEOTIDE SEQUENCE</scope>
</reference>
<dbReference type="EMBL" id="BMAV01012261">
    <property type="protein sequence ID" value="GFY58814.1"/>
    <property type="molecule type" value="Genomic_DNA"/>
</dbReference>
<feature type="compositionally biased region" description="Basic and acidic residues" evidence="1">
    <location>
        <begin position="51"/>
        <end position="69"/>
    </location>
</feature>
<proteinExistence type="predicted"/>
<name>A0A8X6XUA0_9ARAC</name>
<feature type="region of interest" description="Disordered" evidence="1">
    <location>
        <begin position="1"/>
        <end position="69"/>
    </location>
</feature>
<comment type="caution">
    <text evidence="2">The sequence shown here is derived from an EMBL/GenBank/DDBJ whole genome shotgun (WGS) entry which is preliminary data.</text>
</comment>
<feature type="compositionally biased region" description="Polar residues" evidence="1">
    <location>
        <begin position="32"/>
        <end position="44"/>
    </location>
</feature>
<accession>A0A8X6XUA0</accession>
<evidence type="ECO:0000313" key="3">
    <source>
        <dbReference type="Proteomes" id="UP000886998"/>
    </source>
</evidence>
<organism evidence="2 3">
    <name type="scientific">Trichonephila inaurata madagascariensis</name>
    <dbReference type="NCBI Taxonomy" id="2747483"/>
    <lineage>
        <taxon>Eukaryota</taxon>
        <taxon>Metazoa</taxon>
        <taxon>Ecdysozoa</taxon>
        <taxon>Arthropoda</taxon>
        <taxon>Chelicerata</taxon>
        <taxon>Arachnida</taxon>
        <taxon>Araneae</taxon>
        <taxon>Araneomorphae</taxon>
        <taxon>Entelegynae</taxon>
        <taxon>Araneoidea</taxon>
        <taxon>Nephilidae</taxon>
        <taxon>Trichonephila</taxon>
        <taxon>Trichonephila inaurata</taxon>
    </lineage>
</organism>
<evidence type="ECO:0000313" key="2">
    <source>
        <dbReference type="EMBL" id="GFY58814.1"/>
    </source>
</evidence>
<gene>
    <name evidence="2" type="ORF">TNIN_267551</name>
</gene>
<dbReference type="Proteomes" id="UP000886998">
    <property type="component" value="Unassembled WGS sequence"/>
</dbReference>